<protein>
    <submittedName>
        <fullName evidence="2">Uncharacterized protein</fullName>
    </submittedName>
</protein>
<dbReference type="InterPro" id="IPR027417">
    <property type="entry name" value="P-loop_NTPase"/>
</dbReference>
<organism evidence="2 3">
    <name type="scientific">Adineta ricciae</name>
    <name type="common">Rotifer</name>
    <dbReference type="NCBI Taxonomy" id="249248"/>
    <lineage>
        <taxon>Eukaryota</taxon>
        <taxon>Metazoa</taxon>
        <taxon>Spiralia</taxon>
        <taxon>Gnathifera</taxon>
        <taxon>Rotifera</taxon>
        <taxon>Eurotatoria</taxon>
        <taxon>Bdelloidea</taxon>
        <taxon>Adinetida</taxon>
        <taxon>Adinetidae</taxon>
        <taxon>Adineta</taxon>
    </lineage>
</organism>
<dbReference type="Proteomes" id="UP000663828">
    <property type="component" value="Unassembled WGS sequence"/>
</dbReference>
<feature type="region of interest" description="Disordered" evidence="1">
    <location>
        <begin position="1"/>
        <end position="28"/>
    </location>
</feature>
<evidence type="ECO:0000256" key="1">
    <source>
        <dbReference type="SAM" id="MobiDB-lite"/>
    </source>
</evidence>
<name>A0A816DCD6_ADIRI</name>
<keyword evidence="3" id="KW-1185">Reference proteome</keyword>
<dbReference type="EMBL" id="CAJNOR010008389">
    <property type="protein sequence ID" value="CAF1632566.1"/>
    <property type="molecule type" value="Genomic_DNA"/>
</dbReference>
<dbReference type="SUPFAM" id="SSF52540">
    <property type="entry name" value="P-loop containing nucleoside triphosphate hydrolases"/>
    <property type="match status" value="1"/>
</dbReference>
<reference evidence="2" key="1">
    <citation type="submission" date="2021-02" db="EMBL/GenBank/DDBJ databases">
        <authorList>
            <person name="Nowell W R."/>
        </authorList>
    </citation>
    <scope>NUCLEOTIDE SEQUENCE</scope>
</reference>
<comment type="caution">
    <text evidence="2">The sequence shown here is derived from an EMBL/GenBank/DDBJ whole genome shotgun (WGS) entry which is preliminary data.</text>
</comment>
<accession>A0A816DCD6</accession>
<sequence length="134" mass="15106">MDPFAHAKDHRFQRRDESLTSPAGNHPMGGVFGTAAHYLQRLLEKLAAESADNFENDGEVQEAMEHQNFSNCEKDTQNFYNLAVCDRSNTGKTTLVNCLRGLPDARKTIDFVYREDAPAPIGINETTTKPTRYR</sequence>
<proteinExistence type="predicted"/>
<dbReference type="AlphaFoldDB" id="A0A816DCD6"/>
<evidence type="ECO:0000313" key="2">
    <source>
        <dbReference type="EMBL" id="CAF1632566.1"/>
    </source>
</evidence>
<gene>
    <name evidence="2" type="ORF">XAT740_LOCUS51906</name>
</gene>
<evidence type="ECO:0000313" key="3">
    <source>
        <dbReference type="Proteomes" id="UP000663828"/>
    </source>
</evidence>
<dbReference type="Gene3D" id="3.40.50.300">
    <property type="entry name" value="P-loop containing nucleotide triphosphate hydrolases"/>
    <property type="match status" value="1"/>
</dbReference>